<evidence type="ECO:0000259" key="3">
    <source>
        <dbReference type="Pfam" id="PF01738"/>
    </source>
</evidence>
<dbReference type="Pfam" id="PF00156">
    <property type="entry name" value="Pribosyltran"/>
    <property type="match status" value="1"/>
</dbReference>
<dbReference type="SUPFAM" id="SSF53271">
    <property type="entry name" value="PRTase-like"/>
    <property type="match status" value="1"/>
</dbReference>
<gene>
    <name evidence="4" type="ORF">CLV72_110122</name>
</gene>
<dbReference type="RefSeq" id="WP_211303149.1">
    <property type="nucleotide sequence ID" value="NZ_PVZC01000010.1"/>
</dbReference>
<evidence type="ECO:0000256" key="1">
    <source>
        <dbReference type="ARBA" id="ARBA00008645"/>
    </source>
</evidence>
<dbReference type="CDD" id="cd06223">
    <property type="entry name" value="PRTases_typeI"/>
    <property type="match status" value="1"/>
</dbReference>
<evidence type="ECO:0000313" key="4">
    <source>
        <dbReference type="EMBL" id="PRX92362.1"/>
    </source>
</evidence>
<dbReference type="Proteomes" id="UP000237846">
    <property type="component" value="Unassembled WGS sequence"/>
</dbReference>
<dbReference type="InterPro" id="IPR050261">
    <property type="entry name" value="FrsA_esterase"/>
</dbReference>
<dbReference type="Gene3D" id="3.40.50.1820">
    <property type="entry name" value="alpha/beta hydrolase"/>
    <property type="match status" value="1"/>
</dbReference>
<reference evidence="4 5" key="1">
    <citation type="submission" date="2018-03" db="EMBL/GenBank/DDBJ databases">
        <title>Genomic Encyclopedia of Archaeal and Bacterial Type Strains, Phase II (KMG-II): from individual species to whole genera.</title>
        <authorList>
            <person name="Goeker M."/>
        </authorList>
    </citation>
    <scope>NUCLEOTIDE SEQUENCE [LARGE SCALE GENOMIC DNA]</scope>
    <source>
        <strain evidence="4 5">DSM 45601</strain>
    </source>
</reference>
<dbReference type="Gene3D" id="3.30.1310.20">
    <property type="entry name" value="PRTase-like"/>
    <property type="match status" value="1"/>
</dbReference>
<dbReference type="EMBL" id="PVZC01000010">
    <property type="protein sequence ID" value="PRX92362.1"/>
    <property type="molecule type" value="Genomic_DNA"/>
</dbReference>
<dbReference type="GO" id="GO:0016787">
    <property type="term" value="F:hydrolase activity"/>
    <property type="evidence" value="ECO:0007669"/>
    <property type="project" value="InterPro"/>
</dbReference>
<dbReference type="SUPFAM" id="SSF53474">
    <property type="entry name" value="alpha/beta-Hydrolases"/>
    <property type="match status" value="1"/>
</dbReference>
<dbReference type="GO" id="GO:0016740">
    <property type="term" value="F:transferase activity"/>
    <property type="evidence" value="ECO:0007669"/>
    <property type="project" value="UniProtKB-KW"/>
</dbReference>
<feature type="domain" description="Dienelactone hydrolase" evidence="3">
    <location>
        <begin position="270"/>
        <end position="431"/>
    </location>
</feature>
<comment type="caution">
    <text evidence="4">The sequence shown here is derived from an EMBL/GenBank/DDBJ whole genome shotgun (WGS) entry which is preliminary data.</text>
</comment>
<keyword evidence="4" id="KW-0808">Transferase</keyword>
<evidence type="ECO:0000259" key="2">
    <source>
        <dbReference type="Pfam" id="PF00156"/>
    </source>
</evidence>
<dbReference type="Gene3D" id="3.40.50.2020">
    <property type="match status" value="1"/>
</dbReference>
<comment type="similarity">
    <text evidence="1">Belongs to the AB hydrolase superfamily.</text>
</comment>
<dbReference type="PANTHER" id="PTHR22946">
    <property type="entry name" value="DIENELACTONE HYDROLASE DOMAIN-CONTAINING PROTEIN-RELATED"/>
    <property type="match status" value="1"/>
</dbReference>
<dbReference type="AlphaFoldDB" id="A0A2T0PTY4"/>
<dbReference type="InterPro" id="IPR029057">
    <property type="entry name" value="PRTase-like"/>
</dbReference>
<dbReference type="InterPro" id="IPR000836">
    <property type="entry name" value="PRTase_dom"/>
</dbReference>
<keyword evidence="5" id="KW-1185">Reference proteome</keyword>
<organism evidence="4 5">
    <name type="scientific">Allonocardiopsis opalescens</name>
    <dbReference type="NCBI Taxonomy" id="1144618"/>
    <lineage>
        <taxon>Bacteria</taxon>
        <taxon>Bacillati</taxon>
        <taxon>Actinomycetota</taxon>
        <taxon>Actinomycetes</taxon>
        <taxon>Streptosporangiales</taxon>
        <taxon>Allonocardiopsis</taxon>
    </lineage>
</organism>
<sequence length="437" mass="45269">MTPSPISLPFTDRADAGRQLAARMGALALSRPLVLALPRGGVPVAAEIARRLDAPLDVWVVRKIGAPGRPELAAGAMAEGAAPLYDPGMLDRLGTTPQALAGTVEAERAELRRRIGAYRGKRPAPDVHGRDVIVVDDGLATGATARAALRAIRAGSPARLILAVPVASADALAALRAEADDTLALTAPASFGSVGEWYRSFTQLTDADVIALLSRVRESVTAERISERAVRLRAGDVDLDGDLVVPWRSRGLVFFSHGQASGRTSPRNRAVAAALQRYGFTTLLCDLLTDAERDPSSGTAGPPAVALRAQRLAAAVRWLRSASDLATQPVGLCGSGSGAAAALTVASRCPDDVAAVVCRGGRPDLAGDDLPGVRAPTLLLVGGADPEVREANAEAAKRLGGPAELVEVPGAGHLFAEPGTLDEAAARTAEWFQRHLG</sequence>
<dbReference type="InterPro" id="IPR029058">
    <property type="entry name" value="AB_hydrolase_fold"/>
</dbReference>
<dbReference type="Pfam" id="PF01738">
    <property type="entry name" value="DLH"/>
    <property type="match status" value="1"/>
</dbReference>
<accession>A0A2T0PTY4</accession>
<dbReference type="InterPro" id="IPR002925">
    <property type="entry name" value="Dienelactn_hydro"/>
</dbReference>
<protein>
    <submittedName>
        <fullName evidence="4">Putative phosphoribosyl transferase</fullName>
    </submittedName>
</protein>
<proteinExistence type="inferred from homology"/>
<evidence type="ECO:0000313" key="5">
    <source>
        <dbReference type="Proteomes" id="UP000237846"/>
    </source>
</evidence>
<feature type="domain" description="Phosphoribosyltransferase" evidence="2">
    <location>
        <begin position="28"/>
        <end position="175"/>
    </location>
</feature>
<name>A0A2T0PTY4_9ACTN</name>